<gene>
    <name evidence="1" type="ORF">CERZMDRAFT_89821</name>
</gene>
<dbReference type="AlphaFoldDB" id="A0A6A6FS71"/>
<reference evidence="1" key="1">
    <citation type="journal article" date="2020" name="Stud. Mycol.">
        <title>101 Dothideomycetes genomes: a test case for predicting lifestyles and emergence of pathogens.</title>
        <authorList>
            <person name="Haridas S."/>
            <person name="Albert R."/>
            <person name="Binder M."/>
            <person name="Bloem J."/>
            <person name="Labutti K."/>
            <person name="Salamov A."/>
            <person name="Andreopoulos B."/>
            <person name="Baker S."/>
            <person name="Barry K."/>
            <person name="Bills G."/>
            <person name="Bluhm B."/>
            <person name="Cannon C."/>
            <person name="Castanera R."/>
            <person name="Culley D."/>
            <person name="Daum C."/>
            <person name="Ezra D."/>
            <person name="Gonzalez J."/>
            <person name="Henrissat B."/>
            <person name="Kuo A."/>
            <person name="Liang C."/>
            <person name="Lipzen A."/>
            <person name="Lutzoni F."/>
            <person name="Magnuson J."/>
            <person name="Mondo S."/>
            <person name="Nolan M."/>
            <person name="Ohm R."/>
            <person name="Pangilinan J."/>
            <person name="Park H.-J."/>
            <person name="Ramirez L."/>
            <person name="Alfaro M."/>
            <person name="Sun H."/>
            <person name="Tritt A."/>
            <person name="Yoshinaga Y."/>
            <person name="Zwiers L.-H."/>
            <person name="Turgeon B."/>
            <person name="Goodwin S."/>
            <person name="Spatafora J."/>
            <person name="Crous P."/>
            <person name="Grigoriev I."/>
        </authorList>
    </citation>
    <scope>NUCLEOTIDE SEQUENCE</scope>
    <source>
        <strain evidence="1">SCOH1-5</strain>
    </source>
</reference>
<protein>
    <submittedName>
        <fullName evidence="1">Uncharacterized protein</fullName>
    </submittedName>
</protein>
<sequence length="66" mass="7150">MKYAAALATRTPRAIDLGCPAVAQALGIYRKCDTCEPKRNQATRSTVEQPFFLAFVVTFVPSSSPS</sequence>
<proteinExistence type="predicted"/>
<dbReference type="EMBL" id="ML992664">
    <property type="protein sequence ID" value="KAF2216150.1"/>
    <property type="molecule type" value="Genomic_DNA"/>
</dbReference>
<keyword evidence="2" id="KW-1185">Reference proteome</keyword>
<name>A0A6A6FS71_9PEZI</name>
<accession>A0A6A6FS71</accession>
<evidence type="ECO:0000313" key="1">
    <source>
        <dbReference type="EMBL" id="KAF2216150.1"/>
    </source>
</evidence>
<dbReference type="Proteomes" id="UP000799539">
    <property type="component" value="Unassembled WGS sequence"/>
</dbReference>
<evidence type="ECO:0000313" key="2">
    <source>
        <dbReference type="Proteomes" id="UP000799539"/>
    </source>
</evidence>
<organism evidence="1 2">
    <name type="scientific">Cercospora zeae-maydis SCOH1-5</name>
    <dbReference type="NCBI Taxonomy" id="717836"/>
    <lineage>
        <taxon>Eukaryota</taxon>
        <taxon>Fungi</taxon>
        <taxon>Dikarya</taxon>
        <taxon>Ascomycota</taxon>
        <taxon>Pezizomycotina</taxon>
        <taxon>Dothideomycetes</taxon>
        <taxon>Dothideomycetidae</taxon>
        <taxon>Mycosphaerellales</taxon>
        <taxon>Mycosphaerellaceae</taxon>
        <taxon>Cercospora</taxon>
    </lineage>
</organism>